<evidence type="ECO:0000313" key="3">
    <source>
        <dbReference type="Proteomes" id="UP001302719"/>
    </source>
</evidence>
<proteinExistence type="predicted"/>
<reference evidence="2 3" key="1">
    <citation type="submission" date="2023-01" db="EMBL/GenBank/DDBJ databases">
        <title>Cultivation and genomic characterization of new, ubiquitous marine nitrite-oxidizing bacteria from the Nitrospirales.</title>
        <authorList>
            <person name="Mueller A.J."/>
            <person name="Daebeler A."/>
            <person name="Herbold C.W."/>
            <person name="Kirkegaard R.H."/>
            <person name="Daims H."/>
        </authorList>
    </citation>
    <scope>NUCLEOTIDE SEQUENCE [LARGE SCALE GENOMIC DNA]</scope>
    <source>
        <strain evidence="2 3">VA</strain>
    </source>
</reference>
<feature type="chain" id="PRO_5041665191" description="DUF5666 domain-containing protein" evidence="1">
    <location>
        <begin position="29"/>
        <end position="181"/>
    </location>
</feature>
<evidence type="ECO:0008006" key="4">
    <source>
        <dbReference type="Google" id="ProtNLM"/>
    </source>
</evidence>
<dbReference type="RefSeq" id="WP_312643192.1">
    <property type="nucleotide sequence ID" value="NZ_CP116967.1"/>
</dbReference>
<gene>
    <name evidence="2" type="ORF">PP769_18845</name>
</gene>
<dbReference type="Proteomes" id="UP001302719">
    <property type="component" value="Chromosome"/>
</dbReference>
<accession>A0AA96JYW0</accession>
<dbReference type="AlphaFoldDB" id="A0AA96JYW0"/>
<protein>
    <recommendedName>
        <fullName evidence="4">DUF5666 domain-containing protein</fullName>
    </recommendedName>
</protein>
<organism evidence="2 3">
    <name type="scientific">Candidatus Nitrospira allomarina</name>
    <dbReference type="NCBI Taxonomy" id="3020900"/>
    <lineage>
        <taxon>Bacteria</taxon>
        <taxon>Pseudomonadati</taxon>
        <taxon>Nitrospirota</taxon>
        <taxon>Nitrospiria</taxon>
        <taxon>Nitrospirales</taxon>
        <taxon>Nitrospiraceae</taxon>
        <taxon>Nitrospira</taxon>
    </lineage>
</organism>
<dbReference type="KEGG" id="nall:PP769_18845"/>
<evidence type="ECO:0000256" key="1">
    <source>
        <dbReference type="SAM" id="SignalP"/>
    </source>
</evidence>
<feature type="signal peptide" evidence="1">
    <location>
        <begin position="1"/>
        <end position="28"/>
    </location>
</feature>
<sequence>MNRTMNFQVIVLSAVMGMFLLMSGIGHADSKGVSHGHKQVTGVVTTEKGGILTVKTPTGDYSLTENASHRHGHAVPKVGDEVTLVLDENNAVIEAHPKGEEGTHQFYTGKLVYMGKMNKEIKLQTSDGEKVFPLGRLEIKTKPIEEGALVTVEVNEGGTVIDLHRASHDEKSINAKGKTHE</sequence>
<keyword evidence="3" id="KW-1185">Reference proteome</keyword>
<keyword evidence="1" id="KW-0732">Signal</keyword>
<dbReference type="EMBL" id="CP116967">
    <property type="protein sequence ID" value="WNM58004.1"/>
    <property type="molecule type" value="Genomic_DNA"/>
</dbReference>
<evidence type="ECO:0000313" key="2">
    <source>
        <dbReference type="EMBL" id="WNM58004.1"/>
    </source>
</evidence>
<name>A0AA96JYW0_9BACT</name>